<sequence>MGDSRFNKSTADYASSAHVGEAFNDPSIYPVTTVVRNGEKRQCHKLTLCAQSKDARVHVCSSEFAEAKQDYIKLEGEDDEQVVKAMLQF</sequence>
<reference evidence="1 2" key="2">
    <citation type="journal article" date="2012" name="PLoS Pathog.">
        <title>Diverse lifestyles and strategies of plant pathogenesis encoded in the genomes of eighteen Dothideomycetes fungi.</title>
        <authorList>
            <person name="Ohm R.A."/>
            <person name="Feau N."/>
            <person name="Henrissat B."/>
            <person name="Schoch C.L."/>
            <person name="Horwitz B.A."/>
            <person name="Barry K.W."/>
            <person name="Condon B.J."/>
            <person name="Copeland A.C."/>
            <person name="Dhillon B."/>
            <person name="Glaser F."/>
            <person name="Hesse C.N."/>
            <person name="Kosti I."/>
            <person name="LaButti K."/>
            <person name="Lindquist E.A."/>
            <person name="Lucas S."/>
            <person name="Salamov A.A."/>
            <person name="Bradshaw R.E."/>
            <person name="Ciuffetti L."/>
            <person name="Hamelin R.C."/>
            <person name="Kema G.H.J."/>
            <person name="Lawrence C."/>
            <person name="Scott J.A."/>
            <person name="Spatafora J.W."/>
            <person name="Turgeon B.G."/>
            <person name="de Wit P.J.G.M."/>
            <person name="Zhong S."/>
            <person name="Goodwin S.B."/>
            <person name="Grigoriev I.V."/>
        </authorList>
    </citation>
    <scope>NUCLEOTIDE SEQUENCE [LARGE SCALE GENOMIC DNA]</scope>
    <source>
        <strain evidence="2">NZE10 / CBS 128990</strain>
    </source>
</reference>
<evidence type="ECO:0000313" key="1">
    <source>
        <dbReference type="EMBL" id="EME40729.1"/>
    </source>
</evidence>
<gene>
    <name evidence="1" type="ORF">DOTSEDRAFT_27344</name>
</gene>
<name>N1PF64_DOTSN</name>
<dbReference type="InterPro" id="IPR011333">
    <property type="entry name" value="SKP1/BTB/POZ_sf"/>
</dbReference>
<dbReference type="Gene3D" id="3.30.710.10">
    <property type="entry name" value="Potassium Channel Kv1.1, Chain A"/>
    <property type="match status" value="1"/>
</dbReference>
<dbReference type="HOGENOM" id="CLU_2454726_0_0_1"/>
<accession>N1PF64</accession>
<dbReference type="EMBL" id="KB446543">
    <property type="protein sequence ID" value="EME40729.1"/>
    <property type="molecule type" value="Genomic_DNA"/>
</dbReference>
<reference evidence="2" key="1">
    <citation type="journal article" date="2012" name="PLoS Genet.">
        <title>The genomes of the fungal plant pathogens Cladosporium fulvum and Dothistroma septosporum reveal adaptation to different hosts and lifestyles but also signatures of common ancestry.</title>
        <authorList>
            <person name="de Wit P.J.G.M."/>
            <person name="van der Burgt A."/>
            <person name="Oekmen B."/>
            <person name="Stergiopoulos I."/>
            <person name="Abd-Elsalam K.A."/>
            <person name="Aerts A.L."/>
            <person name="Bahkali A.H."/>
            <person name="Beenen H.G."/>
            <person name="Chettri P."/>
            <person name="Cox M.P."/>
            <person name="Datema E."/>
            <person name="de Vries R.P."/>
            <person name="Dhillon B."/>
            <person name="Ganley A.R."/>
            <person name="Griffiths S.A."/>
            <person name="Guo Y."/>
            <person name="Hamelin R.C."/>
            <person name="Henrissat B."/>
            <person name="Kabir M.S."/>
            <person name="Jashni M.K."/>
            <person name="Kema G."/>
            <person name="Klaubauf S."/>
            <person name="Lapidus A."/>
            <person name="Levasseur A."/>
            <person name="Lindquist E."/>
            <person name="Mehrabi R."/>
            <person name="Ohm R.A."/>
            <person name="Owen T.J."/>
            <person name="Salamov A."/>
            <person name="Schwelm A."/>
            <person name="Schijlen E."/>
            <person name="Sun H."/>
            <person name="van den Burg H.A."/>
            <person name="van Ham R.C.H.J."/>
            <person name="Zhang S."/>
            <person name="Goodwin S.B."/>
            <person name="Grigoriev I.V."/>
            <person name="Collemare J."/>
            <person name="Bradshaw R.E."/>
        </authorList>
    </citation>
    <scope>NUCLEOTIDE SEQUENCE [LARGE SCALE GENOMIC DNA]</scope>
    <source>
        <strain evidence="2">NZE10 / CBS 128990</strain>
    </source>
</reference>
<organism evidence="1 2">
    <name type="scientific">Dothistroma septosporum (strain NZE10 / CBS 128990)</name>
    <name type="common">Red band needle blight fungus</name>
    <name type="synonym">Mycosphaerella pini</name>
    <dbReference type="NCBI Taxonomy" id="675120"/>
    <lineage>
        <taxon>Eukaryota</taxon>
        <taxon>Fungi</taxon>
        <taxon>Dikarya</taxon>
        <taxon>Ascomycota</taxon>
        <taxon>Pezizomycotina</taxon>
        <taxon>Dothideomycetes</taxon>
        <taxon>Dothideomycetidae</taxon>
        <taxon>Mycosphaerellales</taxon>
        <taxon>Mycosphaerellaceae</taxon>
        <taxon>Dothistroma</taxon>
    </lineage>
</organism>
<protein>
    <submittedName>
        <fullName evidence="1">Uncharacterized protein</fullName>
    </submittedName>
</protein>
<keyword evidence="2" id="KW-1185">Reference proteome</keyword>
<dbReference type="AlphaFoldDB" id="N1PF64"/>
<evidence type="ECO:0000313" key="2">
    <source>
        <dbReference type="Proteomes" id="UP000016933"/>
    </source>
</evidence>
<proteinExistence type="predicted"/>
<dbReference type="Proteomes" id="UP000016933">
    <property type="component" value="Unassembled WGS sequence"/>
</dbReference>